<organism evidence="4 5">
    <name type="scientific">Sinomicrobium oceani</name>
    <dbReference type="NCBI Taxonomy" id="1150368"/>
    <lineage>
        <taxon>Bacteria</taxon>
        <taxon>Pseudomonadati</taxon>
        <taxon>Bacteroidota</taxon>
        <taxon>Flavobacteriia</taxon>
        <taxon>Flavobacteriales</taxon>
        <taxon>Flavobacteriaceae</taxon>
        <taxon>Sinomicrobium</taxon>
    </lineage>
</organism>
<dbReference type="InterPro" id="IPR032508">
    <property type="entry name" value="FecR_C"/>
</dbReference>
<keyword evidence="1" id="KW-0472">Membrane</keyword>
<dbReference type="PIRSF" id="PIRSF018266">
    <property type="entry name" value="FecR"/>
    <property type="match status" value="1"/>
</dbReference>
<feature type="domain" description="Protein FecR C-terminal" evidence="3">
    <location>
        <begin position="316"/>
        <end position="383"/>
    </location>
</feature>
<dbReference type="InterPro" id="IPR012373">
    <property type="entry name" value="Ferrdict_sens_TM"/>
</dbReference>
<dbReference type="AlphaFoldDB" id="A0A1K1M4L6"/>
<feature type="domain" description="FecR protein" evidence="2">
    <location>
        <begin position="171"/>
        <end position="266"/>
    </location>
</feature>
<dbReference type="Proteomes" id="UP000182248">
    <property type="component" value="Unassembled WGS sequence"/>
</dbReference>
<keyword evidence="5" id="KW-1185">Reference proteome</keyword>
<proteinExistence type="predicted"/>
<evidence type="ECO:0000313" key="4">
    <source>
        <dbReference type="EMBL" id="SFW18114.1"/>
    </source>
</evidence>
<dbReference type="PANTHER" id="PTHR30273">
    <property type="entry name" value="PERIPLASMIC SIGNAL SENSOR AND SIGMA FACTOR ACTIVATOR FECR-RELATED"/>
    <property type="match status" value="1"/>
</dbReference>
<keyword evidence="1" id="KW-1133">Transmembrane helix</keyword>
<gene>
    <name evidence="4" type="ORF">SAMN02927921_00379</name>
</gene>
<dbReference type="RefSeq" id="WP_072315668.1">
    <property type="nucleotide sequence ID" value="NZ_FPJE01000002.1"/>
</dbReference>
<reference evidence="4 5" key="1">
    <citation type="submission" date="2016-11" db="EMBL/GenBank/DDBJ databases">
        <authorList>
            <person name="Jaros S."/>
            <person name="Januszkiewicz K."/>
            <person name="Wedrychowicz H."/>
        </authorList>
    </citation>
    <scope>NUCLEOTIDE SEQUENCE [LARGE SCALE GENOMIC DNA]</scope>
    <source>
        <strain evidence="4 5">CGMCC 1.12145</strain>
    </source>
</reference>
<dbReference type="Gene3D" id="3.55.50.30">
    <property type="match status" value="1"/>
</dbReference>
<dbReference type="Pfam" id="PF04773">
    <property type="entry name" value="FecR"/>
    <property type="match status" value="1"/>
</dbReference>
<evidence type="ECO:0000313" key="5">
    <source>
        <dbReference type="Proteomes" id="UP000182248"/>
    </source>
</evidence>
<dbReference type="GO" id="GO:0016989">
    <property type="term" value="F:sigma factor antagonist activity"/>
    <property type="evidence" value="ECO:0007669"/>
    <property type="project" value="TreeGrafter"/>
</dbReference>
<dbReference type="InterPro" id="IPR006860">
    <property type="entry name" value="FecR"/>
</dbReference>
<accession>A0A1K1M4L6</accession>
<dbReference type="EMBL" id="FPJE01000002">
    <property type="protein sequence ID" value="SFW18114.1"/>
    <property type="molecule type" value="Genomic_DNA"/>
</dbReference>
<dbReference type="Gene3D" id="2.60.120.1440">
    <property type="match status" value="1"/>
</dbReference>
<sequence>MMKKDRFQYLLQRYFSGEITETEHSELDELLKESSNVRIFRSYSRLNRRIAKWGYEGSTAEKKDKLVHDILKERKHQPKVFTIPAFIKYAAILIVLLGIGVVMFNRSSQADIQKTGKTTGITLHVSDTLVKSLGRDTHGTIGTLEGLQIDQAGDTIRYITTGEVRGAGHSEIEVPNGKTAVLVLSDDTRITLNSGTWLRFPRHIAATSTRDVYLRGEAFFEVSRDTSRPFIVHADDVGVRVLGTRFNVNNYESGTVVHTVLVEGKVALYNTSETYDEKHAELMHPGTLTEFHKSGKHIGTRTVDTDLFTAWTGGALIFEKTDFSTIVHSLERKFDMHIENHNDRLGKEVFTAKFHEEPIRKILESFRQSYPFEYTVDGNTIIIK</sequence>
<dbReference type="Pfam" id="PF16344">
    <property type="entry name" value="FecR_C"/>
    <property type="match status" value="1"/>
</dbReference>
<dbReference type="OrthoDB" id="704021at2"/>
<keyword evidence="1" id="KW-0812">Transmembrane</keyword>
<dbReference type="STRING" id="1150368.SAMN02927921_00379"/>
<name>A0A1K1M4L6_9FLAO</name>
<evidence type="ECO:0000259" key="2">
    <source>
        <dbReference type="Pfam" id="PF04773"/>
    </source>
</evidence>
<dbReference type="PANTHER" id="PTHR30273:SF2">
    <property type="entry name" value="PROTEIN FECR"/>
    <property type="match status" value="1"/>
</dbReference>
<evidence type="ECO:0000256" key="1">
    <source>
        <dbReference type="SAM" id="Phobius"/>
    </source>
</evidence>
<feature type="transmembrane region" description="Helical" evidence="1">
    <location>
        <begin position="80"/>
        <end position="104"/>
    </location>
</feature>
<evidence type="ECO:0000259" key="3">
    <source>
        <dbReference type="Pfam" id="PF16344"/>
    </source>
</evidence>
<protein>
    <submittedName>
        <fullName evidence="4">FecR family protein</fullName>
    </submittedName>
</protein>